<dbReference type="EMBL" id="AAXG02000016">
    <property type="protein sequence ID" value="EDM99501.1"/>
    <property type="molecule type" value="Genomic_DNA"/>
</dbReference>
<gene>
    <name evidence="1" type="ORF">BACCAP_02558</name>
</gene>
<proteinExistence type="predicted"/>
<organism evidence="1 2">
    <name type="scientific">Pseudoflavonifractor capillosus ATCC 29799</name>
    <dbReference type="NCBI Taxonomy" id="411467"/>
    <lineage>
        <taxon>Bacteria</taxon>
        <taxon>Bacillati</taxon>
        <taxon>Bacillota</taxon>
        <taxon>Clostridia</taxon>
        <taxon>Eubacteriales</taxon>
        <taxon>Oscillospiraceae</taxon>
        <taxon>Pseudoflavonifractor</taxon>
    </lineage>
</organism>
<evidence type="ECO:0000313" key="1">
    <source>
        <dbReference type="EMBL" id="EDM99501.1"/>
    </source>
</evidence>
<sequence>MDINVSSLVFSCFDCIEPGAGRQWDKENQMLFGAKTLKWSW</sequence>
<dbReference type="AlphaFoldDB" id="A6NWG5"/>
<dbReference type="Proteomes" id="UP000003639">
    <property type="component" value="Unassembled WGS sequence"/>
</dbReference>
<protein>
    <submittedName>
        <fullName evidence="1">Uncharacterized protein</fullName>
    </submittedName>
</protein>
<reference evidence="1 2" key="1">
    <citation type="submission" date="2007-04" db="EMBL/GenBank/DDBJ databases">
        <authorList>
            <person name="Fulton L."/>
            <person name="Clifton S."/>
            <person name="Fulton B."/>
            <person name="Xu J."/>
            <person name="Minx P."/>
            <person name="Pepin K.H."/>
            <person name="Johnson M."/>
            <person name="Thiruvilangam P."/>
            <person name="Bhonagiri V."/>
            <person name="Nash W.E."/>
            <person name="Mardis E.R."/>
            <person name="Wilson R.K."/>
        </authorList>
    </citation>
    <scope>NUCLEOTIDE SEQUENCE [LARGE SCALE GENOMIC DNA]</scope>
    <source>
        <strain evidence="1 2">ATCC 29799</strain>
    </source>
</reference>
<comment type="caution">
    <text evidence="1">The sequence shown here is derived from an EMBL/GenBank/DDBJ whole genome shotgun (WGS) entry which is preliminary data.</text>
</comment>
<dbReference type="STRING" id="411467.BACCAP_02558"/>
<reference evidence="1 2" key="2">
    <citation type="submission" date="2007-06" db="EMBL/GenBank/DDBJ databases">
        <title>Draft genome sequence of Pseudoflavonifractor capillosus ATCC 29799.</title>
        <authorList>
            <person name="Sudarsanam P."/>
            <person name="Ley R."/>
            <person name="Guruge J."/>
            <person name="Turnbaugh P.J."/>
            <person name="Mahowald M."/>
            <person name="Liep D."/>
            <person name="Gordon J."/>
        </authorList>
    </citation>
    <scope>NUCLEOTIDE SEQUENCE [LARGE SCALE GENOMIC DNA]</scope>
    <source>
        <strain evidence="1 2">ATCC 29799</strain>
    </source>
</reference>
<name>A6NWG5_9FIRM</name>
<evidence type="ECO:0000313" key="2">
    <source>
        <dbReference type="Proteomes" id="UP000003639"/>
    </source>
</evidence>
<keyword evidence="2" id="KW-1185">Reference proteome</keyword>
<accession>A6NWG5</accession>